<dbReference type="EMBL" id="JASBWR010000160">
    <property type="protein sequence ID" value="KAJ9090869.1"/>
    <property type="molecule type" value="Genomic_DNA"/>
</dbReference>
<dbReference type="Proteomes" id="UP001241377">
    <property type="component" value="Unassembled WGS sequence"/>
</dbReference>
<sequence length="916" mass="101476">MLGRLLRKGSSSSLYANNQPSSNQEIPNNAGLAPGNGVVNNGNSFEDGYTRETLYGTSDSRSLVPVQFDRTAFRVIVSQDGGNLRSKQVLYDSAYNGTPIARNQKSKLHHHAAELHDYIFGCGIPANESHFSSKLHILPSPHNKFNDTQYSVLVSKLFSLTDLADEDTYSTPSWRPQLALDTDKANTLHASLPSFDYKPTSKSHNLIHSRFAVAFIIPIESLDNLTTVVLNNWEEICHFLIILQRLVSKKLVTLLNNAVRDEVSDCDASPYITNKRIQFPDLVLQQDSDVALQIKKLVRLVHYNTNVPRLASTNLLIRFSAASGSTSFHPIIINWAIELTNWLEFKDGKNIQLTNALSSNTQFLHNDDVMMSSTFLASLFATVLPFRKLLGMKPLEKGPDRHHRDVTRVVIMTGNPVVAKKLVFILNGLIPDNRISVELSHCKDVSALKDTAEPCVREHHNEPLRAPRNYYLSPSPTEEVVSSSFGSTPTKNKVQAMPIPIKSAPISTANSSDNSAHSLSRSATSRGWEIPHKSCASTSTTPLKSKVDTTTNTIPIKATKGTGNNLESRRSLSRSTSMAYLSSSLSSTLSSSASNYSLSKLGGSFLDMWKGAQPGHMGSYFDHHPPEFEPHITGGSLSKRNSVQYMRTPSPAVEHDEFNWHPQPPNRSNRKPANIDTKHVENGYELIRSTTGIYPTYKVRGKTLLHNIPQMINEARIRAKCSKIMNSKLLVSSYSSNTLSISDGDEDDSLGGDDQSTITSLSDVSDRIAHSVPLLPVAAFSDEFWPEFVLQSCPLSPKLESQITTAMKNDLLFFKNSCGYNDVSSRTILVSLRAKEIKLFEMKTVPGDEGGDNTATAYKSSVRRVFTPQKNHGDKELIAKVEARFDRVTQCLQAYMSKKDSDPQDLIQVVLLLIDI</sequence>
<accession>A0ACC2UVX1</accession>
<proteinExistence type="predicted"/>
<protein>
    <submittedName>
        <fullName evidence="1">Uncharacterized protein</fullName>
    </submittedName>
</protein>
<keyword evidence="2" id="KW-1185">Reference proteome</keyword>
<organism evidence="1 2">
    <name type="scientific">Naganishia cerealis</name>
    <dbReference type="NCBI Taxonomy" id="610337"/>
    <lineage>
        <taxon>Eukaryota</taxon>
        <taxon>Fungi</taxon>
        <taxon>Dikarya</taxon>
        <taxon>Basidiomycota</taxon>
        <taxon>Agaricomycotina</taxon>
        <taxon>Tremellomycetes</taxon>
        <taxon>Filobasidiales</taxon>
        <taxon>Filobasidiaceae</taxon>
        <taxon>Naganishia</taxon>
    </lineage>
</organism>
<evidence type="ECO:0000313" key="2">
    <source>
        <dbReference type="Proteomes" id="UP001241377"/>
    </source>
</evidence>
<comment type="caution">
    <text evidence="1">The sequence shown here is derived from an EMBL/GenBank/DDBJ whole genome shotgun (WGS) entry which is preliminary data.</text>
</comment>
<gene>
    <name evidence="1" type="ORF">QFC19_009381</name>
</gene>
<evidence type="ECO:0000313" key="1">
    <source>
        <dbReference type="EMBL" id="KAJ9090869.1"/>
    </source>
</evidence>
<reference evidence="1" key="1">
    <citation type="submission" date="2023-04" db="EMBL/GenBank/DDBJ databases">
        <title>Draft Genome sequencing of Naganishia species isolated from polar environments using Oxford Nanopore Technology.</title>
        <authorList>
            <person name="Leo P."/>
            <person name="Venkateswaran K."/>
        </authorList>
    </citation>
    <scope>NUCLEOTIDE SEQUENCE</scope>
    <source>
        <strain evidence="1">MNA-CCFEE 5261</strain>
    </source>
</reference>
<name>A0ACC2UVX1_9TREE</name>